<dbReference type="GO" id="GO:0050519">
    <property type="term" value="F:holo-citrate lyase synthase activity"/>
    <property type="evidence" value="ECO:0007669"/>
    <property type="project" value="UniProtKB-EC"/>
</dbReference>
<dbReference type="EC" id="2.7.7.61" evidence="1"/>
<dbReference type="Pfam" id="PF03802">
    <property type="entry name" value="CitX"/>
    <property type="match status" value="1"/>
</dbReference>
<evidence type="ECO:0000256" key="4">
    <source>
        <dbReference type="ARBA" id="ARBA00048574"/>
    </source>
</evidence>
<dbReference type="AlphaFoldDB" id="A0A0C1LX78"/>
<keyword evidence="2 5" id="KW-0808">Transferase</keyword>
<dbReference type="OrthoDB" id="3196716at2"/>
<evidence type="ECO:0000256" key="3">
    <source>
        <dbReference type="ARBA" id="ARBA00022695"/>
    </source>
</evidence>
<evidence type="ECO:0000313" key="5">
    <source>
        <dbReference type="EMBL" id="KID41240.1"/>
    </source>
</evidence>
<comment type="caution">
    <text evidence="5">The sequence shown here is derived from an EMBL/GenBank/DDBJ whole genome shotgun (WGS) entry which is preliminary data.</text>
</comment>
<accession>A0A0C1LX78</accession>
<dbReference type="InterPro" id="IPR005551">
    <property type="entry name" value="CitX"/>
</dbReference>
<dbReference type="EMBL" id="JOJZ01000021">
    <property type="protein sequence ID" value="KID41240.1"/>
    <property type="molecule type" value="Genomic_DNA"/>
</dbReference>
<proteinExistence type="predicted"/>
<dbReference type="GeneID" id="74913746"/>
<name>A0A0C1LX78_9LACO</name>
<evidence type="ECO:0000256" key="1">
    <source>
        <dbReference type="ARBA" id="ARBA00012524"/>
    </source>
</evidence>
<organism evidence="5 6">
    <name type="scientific">Fructilactobacillus fructivorans</name>
    <dbReference type="NCBI Taxonomy" id="1614"/>
    <lineage>
        <taxon>Bacteria</taxon>
        <taxon>Bacillati</taxon>
        <taxon>Bacillota</taxon>
        <taxon>Bacilli</taxon>
        <taxon>Lactobacillales</taxon>
        <taxon>Lactobacillaceae</taxon>
        <taxon>Fructilactobacillus</taxon>
    </lineage>
</organism>
<keyword evidence="3" id="KW-0548">Nucleotidyltransferase</keyword>
<dbReference type="GO" id="GO:0016829">
    <property type="term" value="F:lyase activity"/>
    <property type="evidence" value="ECO:0007669"/>
    <property type="project" value="UniProtKB-KW"/>
</dbReference>
<dbReference type="GO" id="GO:0051191">
    <property type="term" value="P:prosthetic group biosynthetic process"/>
    <property type="evidence" value="ECO:0007669"/>
    <property type="project" value="InterPro"/>
</dbReference>
<evidence type="ECO:0000256" key="2">
    <source>
        <dbReference type="ARBA" id="ARBA00022679"/>
    </source>
</evidence>
<sequence length="180" mass="20936">MEDNIFLNGEPLGIPEVLANKDKRAHLQIQLEKKYPEATIVSIKLNIPGPIKNNQMINHLFDVGYRRLLRTQLYNIKIIDKMGWNTNTGKEEFLVMNKNGSALKKLAIQFEDHDRLGRLFDVDVMDAHHSHYSRTDLDMAPRKCLICHHNAKECARNRTHSVEDLQKKISEIYFKDAKNE</sequence>
<reference evidence="5 6" key="1">
    <citation type="submission" date="2014-06" db="EMBL/GenBank/DDBJ databases">
        <title>Functional and comparative genomic analyses of the Drosophila gut microbiota identify candidate symbiosis factors.</title>
        <authorList>
            <person name="Newell P.D."/>
            <person name="Chaston J.M."/>
            <person name="Douglas A.E."/>
        </authorList>
    </citation>
    <scope>NUCLEOTIDE SEQUENCE [LARGE SCALE GENOMIC DNA]</scope>
    <source>
        <strain evidence="5 6">DmCS_002</strain>
    </source>
</reference>
<dbReference type="Proteomes" id="UP000031397">
    <property type="component" value="Unassembled WGS sequence"/>
</dbReference>
<keyword evidence="5" id="KW-0456">Lyase</keyword>
<evidence type="ECO:0000313" key="6">
    <source>
        <dbReference type="Proteomes" id="UP000031397"/>
    </source>
</evidence>
<dbReference type="NCBIfam" id="TIGR03124">
    <property type="entry name" value="citrate_citX"/>
    <property type="match status" value="1"/>
</dbReference>
<gene>
    <name evidence="5" type="ORF">LfDm3_1085</name>
</gene>
<dbReference type="PATRIC" id="fig|1614.7.peg.1029"/>
<comment type="catalytic activity">
    <reaction evidence="4">
        <text>apo-[citrate lyase ACP] + 2'-(5''-triphospho-alpha-D-ribosyl)-3'-dephospho-CoA = holo-[citrate lyase ACP] + diphosphate</text>
        <dbReference type="Rhea" id="RHEA:16333"/>
        <dbReference type="Rhea" id="RHEA-COMP:10157"/>
        <dbReference type="Rhea" id="RHEA-COMP:10158"/>
        <dbReference type="ChEBI" id="CHEBI:29999"/>
        <dbReference type="ChEBI" id="CHEBI:33019"/>
        <dbReference type="ChEBI" id="CHEBI:61378"/>
        <dbReference type="ChEBI" id="CHEBI:82683"/>
        <dbReference type="EC" id="2.7.7.61"/>
    </reaction>
</comment>
<protein>
    <recommendedName>
        <fullName evidence="1">citrate lyase holo-[acyl-carrier protein] synthase</fullName>
        <ecNumber evidence="1">2.7.7.61</ecNumber>
    </recommendedName>
</protein>
<dbReference type="RefSeq" id="WP_039144833.1">
    <property type="nucleotide sequence ID" value="NZ_JOJZ01000021.1"/>
</dbReference>
<keyword evidence="6" id="KW-1185">Reference proteome</keyword>